<reference evidence="1 3" key="1">
    <citation type="submission" date="2016-11" db="EMBL/GenBank/DDBJ databases">
        <authorList>
            <person name="Jaros S."/>
            <person name="Januszkiewicz K."/>
            <person name="Wedrychowicz H."/>
        </authorList>
    </citation>
    <scope>NUCLEOTIDE SEQUENCE [LARGE SCALE GENOMIC DNA]</scope>
    <source>
        <strain evidence="1 3">DSM 784</strain>
    </source>
</reference>
<evidence type="ECO:0000313" key="4">
    <source>
        <dbReference type="Proteomes" id="UP001326715"/>
    </source>
</evidence>
<dbReference type="Gene3D" id="2.180.10.10">
    <property type="entry name" value="RHS repeat-associated core"/>
    <property type="match status" value="1"/>
</dbReference>
<evidence type="ECO:0000313" key="2">
    <source>
        <dbReference type="EMBL" id="WQG92696.1"/>
    </source>
</evidence>
<proteinExistence type="predicted"/>
<dbReference type="RefSeq" id="WP_072359699.1">
    <property type="nucleotide sequence ID" value="NZ_CP139972.1"/>
</dbReference>
<evidence type="ECO:0008006" key="5">
    <source>
        <dbReference type="Google" id="ProtNLM"/>
    </source>
</evidence>
<dbReference type="STRING" id="1004.SAMN05661012_02119"/>
<dbReference type="AlphaFoldDB" id="A0A1K1PQP0"/>
<dbReference type="OrthoDB" id="9765204at2"/>
<evidence type="ECO:0000313" key="3">
    <source>
        <dbReference type="Proteomes" id="UP000183788"/>
    </source>
</evidence>
<dbReference type="EMBL" id="FPIZ01000006">
    <property type="protein sequence ID" value="SFW50008.1"/>
    <property type="molecule type" value="Genomic_DNA"/>
</dbReference>
<protein>
    <recommendedName>
        <fullName evidence="5">YD repeat-containing protein</fullName>
    </recommendedName>
</protein>
<dbReference type="Proteomes" id="UP001326715">
    <property type="component" value="Chromosome"/>
</dbReference>
<accession>A0A1K1PQP0</accession>
<dbReference type="Proteomes" id="UP000183788">
    <property type="component" value="Unassembled WGS sequence"/>
</dbReference>
<reference evidence="2 4" key="2">
    <citation type="submission" date="2023-11" db="EMBL/GenBank/DDBJ databases">
        <title>MicrobeMod: A computational toolkit for identifying prokaryotic methylation and restriction-modification with nanopore sequencing.</title>
        <authorList>
            <person name="Crits-Christoph A."/>
            <person name="Kang S.C."/>
            <person name="Lee H."/>
            <person name="Ostrov N."/>
        </authorList>
    </citation>
    <scope>NUCLEOTIDE SEQUENCE [LARGE SCALE GENOMIC DNA]</scope>
    <source>
        <strain evidence="2 4">ATCC 23090</strain>
    </source>
</reference>
<dbReference type="PROSITE" id="PS51257">
    <property type="entry name" value="PROKAR_LIPOPROTEIN"/>
    <property type="match status" value="1"/>
</dbReference>
<evidence type="ECO:0000313" key="1">
    <source>
        <dbReference type="EMBL" id="SFW50008.1"/>
    </source>
</evidence>
<name>A0A1K1PQP0_9BACT</name>
<organism evidence="1 3">
    <name type="scientific">Chitinophaga sancti</name>
    <dbReference type="NCBI Taxonomy" id="1004"/>
    <lineage>
        <taxon>Bacteria</taxon>
        <taxon>Pseudomonadati</taxon>
        <taxon>Bacteroidota</taxon>
        <taxon>Chitinophagia</taxon>
        <taxon>Chitinophagales</taxon>
        <taxon>Chitinophagaceae</taxon>
        <taxon>Chitinophaga</taxon>
    </lineage>
</organism>
<keyword evidence="4" id="KW-1185">Reference proteome</keyword>
<gene>
    <name evidence="1" type="ORF">SAMN05661012_02119</name>
    <name evidence="2" type="ORF">SR876_14350</name>
</gene>
<dbReference type="EMBL" id="CP140154">
    <property type="protein sequence ID" value="WQG92696.1"/>
    <property type="molecule type" value="Genomic_DNA"/>
</dbReference>
<sequence length="307" mass="35955">MNRYFKLNYIASFLSLFLLLSCSSKDKKNSLKEDNLRGKVKTVIESSYNGRLYNDVYEKRNLVDQIIKEYDEYGNIITLTKKNAFGFTINIERSYYDSIHRLITRDFYNGQSSFNSKSRTNYDENGNIMEVVISDYNGHNRGGIKYKCGKDGNVYSMEVYPDPNDRWRGQRGGLERMSITFTYDSKGNKIGEVQVKQDLGSTDFIDYLYDSKGNCLRQVRTNNQKDTLGTVEYDYDKNGNKILEVYRNHNKYNNYVIRLVNLQYDSNNNLISYVQTKRNSYNTIDNLTGQVYTKDGDLIVERQITYY</sequence>